<dbReference type="OrthoDB" id="6360at2"/>
<keyword evidence="10" id="KW-1185">Reference proteome</keyword>
<dbReference type="SUPFAM" id="SSF103473">
    <property type="entry name" value="MFS general substrate transporter"/>
    <property type="match status" value="1"/>
</dbReference>
<dbReference type="Pfam" id="PF07690">
    <property type="entry name" value="MFS_1"/>
    <property type="match status" value="1"/>
</dbReference>
<dbReference type="InterPro" id="IPR036259">
    <property type="entry name" value="MFS_trans_sf"/>
</dbReference>
<dbReference type="PROSITE" id="PS50850">
    <property type="entry name" value="MFS"/>
    <property type="match status" value="1"/>
</dbReference>
<evidence type="ECO:0000256" key="4">
    <source>
        <dbReference type="ARBA" id="ARBA00022692"/>
    </source>
</evidence>
<evidence type="ECO:0000256" key="3">
    <source>
        <dbReference type="ARBA" id="ARBA00022475"/>
    </source>
</evidence>
<dbReference type="InterPro" id="IPR050171">
    <property type="entry name" value="MFS_Transporters"/>
</dbReference>
<feature type="transmembrane region" description="Helical" evidence="7">
    <location>
        <begin position="254"/>
        <end position="277"/>
    </location>
</feature>
<evidence type="ECO:0000256" key="6">
    <source>
        <dbReference type="ARBA" id="ARBA00023136"/>
    </source>
</evidence>
<protein>
    <submittedName>
        <fullName evidence="9">Major Facilitator Superfamily protein</fullName>
    </submittedName>
</protein>
<keyword evidence="4 7" id="KW-0812">Transmembrane</keyword>
<reference evidence="9 10" key="1">
    <citation type="journal article" date="2018" name="Int. J. Syst. Evol. Microbiol.">
        <title>Methylomusa anaerophila gen. nov., sp. nov., an anaerobic methanol-utilizing bacterium isolated from a microbial fuel cell.</title>
        <authorList>
            <person name="Amano N."/>
            <person name="Yamamuro A."/>
            <person name="Miyahara M."/>
            <person name="Kouzuma A."/>
            <person name="Abe T."/>
            <person name="Watanabe K."/>
        </authorList>
    </citation>
    <scope>NUCLEOTIDE SEQUENCE [LARGE SCALE GENOMIC DNA]</scope>
    <source>
        <strain evidence="9 10">MMFC1</strain>
    </source>
</reference>
<keyword evidence="2" id="KW-0813">Transport</keyword>
<feature type="transmembrane region" description="Helical" evidence="7">
    <location>
        <begin position="340"/>
        <end position="359"/>
    </location>
</feature>
<proteinExistence type="predicted"/>
<dbReference type="PANTHER" id="PTHR23517:SF3">
    <property type="entry name" value="INTEGRAL MEMBRANE TRANSPORT PROTEIN"/>
    <property type="match status" value="1"/>
</dbReference>
<dbReference type="GO" id="GO:0022857">
    <property type="term" value="F:transmembrane transporter activity"/>
    <property type="evidence" value="ECO:0007669"/>
    <property type="project" value="InterPro"/>
</dbReference>
<evidence type="ECO:0000256" key="1">
    <source>
        <dbReference type="ARBA" id="ARBA00004651"/>
    </source>
</evidence>
<feature type="transmembrane region" description="Helical" evidence="7">
    <location>
        <begin position="20"/>
        <end position="40"/>
    </location>
</feature>
<evidence type="ECO:0000259" key="8">
    <source>
        <dbReference type="PROSITE" id="PS50850"/>
    </source>
</evidence>
<dbReference type="Proteomes" id="UP000276437">
    <property type="component" value="Chromosome"/>
</dbReference>
<evidence type="ECO:0000313" key="10">
    <source>
        <dbReference type="Proteomes" id="UP000276437"/>
    </source>
</evidence>
<comment type="subcellular location">
    <subcellularLocation>
        <location evidence="1">Cell membrane</location>
        <topology evidence="1">Multi-pass membrane protein</topology>
    </subcellularLocation>
</comment>
<sequence length="409" mass="43782">MMRFKHGQASHQTEYYSFLFQTLIYGTAVGLNSILIPAYALELGASALEMGLIVGSRGIGHFALVVPVSFLLERFGARPLFLVSSFLEAIFILAVFFVGSPLPLLLLATLDGFMCSTRLTVLNTAFLQLLPRINPAQNGWFKACMTSGLMLAGPAAGGILAAKIGLAAAFVINAAVIFATIVLVILLPADFLSYRKRSDNVNNVNLLSKFLKLLRDRKILFIAAGETLNTGYMSSFRTLIILVVVGLLKLPVDIVAQIVLVGGGANILTTFAGPVLLKNCQTKTYYHITVLGIVPALVLLGAGGQSWMLYLGSLLSGVSIGVMSLANYKMMSTVQGDRGLIAGVFTFSAGFSLAVAPMVSSILADYFNVRTAFLAYIIPFGVLEGVLWLYRSRAAAGEPDNSAPCRFGR</sequence>
<feature type="transmembrane region" description="Helical" evidence="7">
    <location>
        <begin position="371"/>
        <end position="390"/>
    </location>
</feature>
<dbReference type="EMBL" id="AP018449">
    <property type="protein sequence ID" value="BBB90758.1"/>
    <property type="molecule type" value="Genomic_DNA"/>
</dbReference>
<evidence type="ECO:0000256" key="2">
    <source>
        <dbReference type="ARBA" id="ARBA00022448"/>
    </source>
</evidence>
<dbReference type="GO" id="GO:0005886">
    <property type="term" value="C:plasma membrane"/>
    <property type="evidence" value="ECO:0007669"/>
    <property type="project" value="UniProtKB-SubCell"/>
</dbReference>
<feature type="transmembrane region" description="Helical" evidence="7">
    <location>
        <begin position="139"/>
        <end position="160"/>
    </location>
</feature>
<feature type="transmembrane region" description="Helical" evidence="7">
    <location>
        <begin position="104"/>
        <end position="127"/>
    </location>
</feature>
<evidence type="ECO:0000256" key="7">
    <source>
        <dbReference type="SAM" id="Phobius"/>
    </source>
</evidence>
<name>A0A348AI60_9FIRM</name>
<dbReference type="InterPro" id="IPR011701">
    <property type="entry name" value="MFS"/>
</dbReference>
<accession>A0A348AI60</accession>
<feature type="domain" description="Major facilitator superfamily (MFS) profile" evidence="8">
    <location>
        <begin position="14"/>
        <end position="393"/>
    </location>
</feature>
<evidence type="ECO:0000256" key="5">
    <source>
        <dbReference type="ARBA" id="ARBA00022989"/>
    </source>
</evidence>
<dbReference type="KEGG" id="mana:MAMMFC1_01419"/>
<gene>
    <name evidence="9" type="ORF">MAMMFC1_01419</name>
</gene>
<dbReference type="InterPro" id="IPR020846">
    <property type="entry name" value="MFS_dom"/>
</dbReference>
<keyword evidence="5 7" id="KW-1133">Transmembrane helix</keyword>
<feature type="transmembrane region" description="Helical" evidence="7">
    <location>
        <begin position="166"/>
        <end position="187"/>
    </location>
</feature>
<evidence type="ECO:0000313" key="9">
    <source>
        <dbReference type="EMBL" id="BBB90758.1"/>
    </source>
</evidence>
<dbReference type="Gene3D" id="1.20.1250.20">
    <property type="entry name" value="MFS general substrate transporter like domains"/>
    <property type="match status" value="1"/>
</dbReference>
<feature type="transmembrane region" description="Helical" evidence="7">
    <location>
        <begin position="219"/>
        <end position="248"/>
    </location>
</feature>
<feature type="transmembrane region" description="Helical" evidence="7">
    <location>
        <begin position="79"/>
        <end position="98"/>
    </location>
</feature>
<feature type="transmembrane region" description="Helical" evidence="7">
    <location>
        <begin position="52"/>
        <end position="72"/>
    </location>
</feature>
<feature type="transmembrane region" description="Helical" evidence="7">
    <location>
        <begin position="308"/>
        <end position="328"/>
    </location>
</feature>
<feature type="transmembrane region" description="Helical" evidence="7">
    <location>
        <begin position="284"/>
        <end position="302"/>
    </location>
</feature>
<dbReference type="RefSeq" id="WP_126307665.1">
    <property type="nucleotide sequence ID" value="NZ_AP018449.1"/>
</dbReference>
<dbReference type="PANTHER" id="PTHR23517">
    <property type="entry name" value="RESISTANCE PROTEIN MDTM, PUTATIVE-RELATED-RELATED"/>
    <property type="match status" value="1"/>
</dbReference>
<keyword evidence="6 7" id="KW-0472">Membrane</keyword>
<keyword evidence="3" id="KW-1003">Cell membrane</keyword>
<organism evidence="9 10">
    <name type="scientific">Methylomusa anaerophila</name>
    <dbReference type="NCBI Taxonomy" id="1930071"/>
    <lineage>
        <taxon>Bacteria</taxon>
        <taxon>Bacillati</taxon>
        <taxon>Bacillota</taxon>
        <taxon>Negativicutes</taxon>
        <taxon>Selenomonadales</taxon>
        <taxon>Sporomusaceae</taxon>
        <taxon>Methylomusa</taxon>
    </lineage>
</organism>
<dbReference type="AlphaFoldDB" id="A0A348AI60"/>